<reference evidence="6" key="2">
    <citation type="submission" date="2025-08" db="UniProtKB">
        <authorList>
            <consortium name="Ensembl"/>
        </authorList>
    </citation>
    <scope>IDENTIFICATION</scope>
</reference>
<evidence type="ECO:0000256" key="2">
    <source>
        <dbReference type="ARBA" id="ARBA00022980"/>
    </source>
</evidence>
<keyword evidence="7" id="KW-1185">Reference proteome</keyword>
<evidence type="ECO:0000256" key="4">
    <source>
        <dbReference type="ARBA" id="ARBA00035335"/>
    </source>
</evidence>
<name>G1Q9B1_MYOLU</name>
<dbReference type="InParanoid" id="G1Q9B1"/>
<dbReference type="Ensembl" id="ENSMLUT00000026924.1">
    <property type="protein sequence ID" value="ENSMLUP00000020294.1"/>
    <property type="gene ID" value="ENSMLUG00000023262.1"/>
</dbReference>
<dbReference type="HOGENOM" id="CLU_071479_4_1_1"/>
<proteinExistence type="inferred from homology"/>
<dbReference type="SMART" id="SM01393">
    <property type="entry name" value="Ribosomal_L32e"/>
    <property type="match status" value="1"/>
</dbReference>
<gene>
    <name evidence="6" type="primary">LOC102442989</name>
</gene>
<dbReference type="PANTHER" id="PTHR23413">
    <property type="entry name" value="60S RIBOSOMAL PROTEIN L32 AND DNA-DIRECTED RNA POLYMERASE II, SUBUNIT N"/>
    <property type="match status" value="1"/>
</dbReference>
<evidence type="ECO:0000256" key="5">
    <source>
        <dbReference type="SAM" id="MobiDB-lite"/>
    </source>
</evidence>
<keyword evidence="3" id="KW-0687">Ribonucleoprotein</keyword>
<reference evidence="6" key="3">
    <citation type="submission" date="2025-09" db="UniProtKB">
        <authorList>
            <consortium name="Ensembl"/>
        </authorList>
    </citation>
    <scope>IDENTIFICATION</scope>
</reference>
<comment type="similarity">
    <text evidence="1">Belongs to the eukaryotic ribosomal protein eL32 family.</text>
</comment>
<dbReference type="EMBL" id="AAPE02069281">
    <property type="status" value="NOT_ANNOTATED_CDS"/>
    <property type="molecule type" value="Genomic_DNA"/>
</dbReference>
<accession>G1Q9B1</accession>
<dbReference type="Pfam" id="PF01655">
    <property type="entry name" value="Ribosomal_L32e"/>
    <property type="match status" value="1"/>
</dbReference>
<dbReference type="GO" id="GO:0003735">
    <property type="term" value="F:structural constituent of ribosome"/>
    <property type="evidence" value="ECO:0007669"/>
    <property type="project" value="InterPro"/>
</dbReference>
<dbReference type="STRING" id="59463.ENSMLUP00000020294"/>
<sequence length="119" mass="13288">MAALRPLVKPKIVKKRTQSDRCVQMKRNWRKPEALTIGGPILMPSVGYGATRKQHRLPSGSRRLLVPNVKELEAPLTCSLTVLIAHTSPQRPPKPLGEEQPSCHQATNPDARLRSERVN</sequence>
<dbReference type="SUPFAM" id="SSF52042">
    <property type="entry name" value="Ribosomal protein L32e"/>
    <property type="match status" value="1"/>
</dbReference>
<evidence type="ECO:0000256" key="3">
    <source>
        <dbReference type="ARBA" id="ARBA00023274"/>
    </source>
</evidence>
<dbReference type="AlphaFoldDB" id="G1Q9B1"/>
<dbReference type="PANTHER" id="PTHR23413:SF1">
    <property type="entry name" value="RIBOSOMAL PROTEIN L32"/>
    <property type="match status" value="1"/>
</dbReference>
<dbReference type="InterPro" id="IPR001515">
    <property type="entry name" value="Ribosomal_eL32"/>
</dbReference>
<dbReference type="GeneTree" id="ENSGT00940000168286"/>
<evidence type="ECO:0000313" key="6">
    <source>
        <dbReference type="Ensembl" id="ENSMLUP00000020294.1"/>
    </source>
</evidence>
<reference evidence="6 7" key="1">
    <citation type="journal article" date="2011" name="Nature">
        <title>A high-resolution map of human evolutionary constraint using 29 mammals.</title>
        <authorList>
            <person name="Lindblad-Toh K."/>
            <person name="Garber M."/>
            <person name="Zuk O."/>
            <person name="Lin M.F."/>
            <person name="Parker B.J."/>
            <person name="Washietl S."/>
            <person name="Kheradpour P."/>
            <person name="Ernst J."/>
            <person name="Jordan G."/>
            <person name="Mauceli E."/>
            <person name="Ward L.D."/>
            <person name="Lowe C.B."/>
            <person name="Holloway A.K."/>
            <person name="Clamp M."/>
            <person name="Gnerre S."/>
            <person name="Alfoldi J."/>
            <person name="Beal K."/>
            <person name="Chang J."/>
            <person name="Clawson H."/>
            <person name="Cuff J."/>
            <person name="Di Palma F."/>
            <person name="Fitzgerald S."/>
            <person name="Flicek P."/>
            <person name="Guttman M."/>
            <person name="Hubisz M.J."/>
            <person name="Jaffe D.B."/>
            <person name="Jungreis I."/>
            <person name="Kent W.J."/>
            <person name="Kostka D."/>
            <person name="Lara M."/>
            <person name="Martins A.L."/>
            <person name="Massingham T."/>
            <person name="Moltke I."/>
            <person name="Raney B.J."/>
            <person name="Rasmussen M.D."/>
            <person name="Robinson J."/>
            <person name="Stark A."/>
            <person name="Vilella A.J."/>
            <person name="Wen J."/>
            <person name="Xie X."/>
            <person name="Zody M.C."/>
            <person name="Baldwin J."/>
            <person name="Bloom T."/>
            <person name="Chin C.W."/>
            <person name="Heiman D."/>
            <person name="Nicol R."/>
            <person name="Nusbaum C."/>
            <person name="Young S."/>
            <person name="Wilkinson J."/>
            <person name="Worley K.C."/>
            <person name="Kovar C.L."/>
            <person name="Muzny D.M."/>
            <person name="Gibbs R.A."/>
            <person name="Cree A."/>
            <person name="Dihn H.H."/>
            <person name="Fowler G."/>
            <person name="Jhangiani S."/>
            <person name="Joshi V."/>
            <person name="Lee S."/>
            <person name="Lewis L.R."/>
            <person name="Nazareth L.V."/>
            <person name="Okwuonu G."/>
            <person name="Santibanez J."/>
            <person name="Warren W.C."/>
            <person name="Mardis E.R."/>
            <person name="Weinstock G.M."/>
            <person name="Wilson R.K."/>
            <person name="Delehaunty K."/>
            <person name="Dooling D."/>
            <person name="Fronik C."/>
            <person name="Fulton L."/>
            <person name="Fulton B."/>
            <person name="Graves T."/>
            <person name="Minx P."/>
            <person name="Sodergren E."/>
            <person name="Birney E."/>
            <person name="Margulies E.H."/>
            <person name="Herrero J."/>
            <person name="Green E.D."/>
            <person name="Haussler D."/>
            <person name="Siepel A."/>
            <person name="Goldman N."/>
            <person name="Pollard K.S."/>
            <person name="Pedersen J.S."/>
            <person name="Lander E.S."/>
            <person name="Kellis M."/>
        </authorList>
    </citation>
    <scope>NUCLEOTIDE SEQUENCE [LARGE SCALE GENOMIC DNA]</scope>
</reference>
<protein>
    <recommendedName>
        <fullName evidence="4">60S ribosomal protein L32</fullName>
    </recommendedName>
</protein>
<dbReference type="Proteomes" id="UP000001074">
    <property type="component" value="Unassembled WGS sequence"/>
</dbReference>
<dbReference type="GO" id="GO:0006412">
    <property type="term" value="P:translation"/>
    <property type="evidence" value="ECO:0007669"/>
    <property type="project" value="InterPro"/>
</dbReference>
<evidence type="ECO:0000313" key="7">
    <source>
        <dbReference type="Proteomes" id="UP000001074"/>
    </source>
</evidence>
<feature type="region of interest" description="Disordered" evidence="5">
    <location>
        <begin position="86"/>
        <end position="119"/>
    </location>
</feature>
<dbReference type="GO" id="GO:0022625">
    <property type="term" value="C:cytosolic large ribosomal subunit"/>
    <property type="evidence" value="ECO:0007669"/>
    <property type="project" value="TreeGrafter"/>
</dbReference>
<dbReference type="eggNOG" id="KOG0878">
    <property type="taxonomic scope" value="Eukaryota"/>
</dbReference>
<keyword evidence="2" id="KW-0689">Ribosomal protein</keyword>
<evidence type="ECO:0000256" key="1">
    <source>
        <dbReference type="ARBA" id="ARBA00008431"/>
    </source>
</evidence>
<organism evidence="6 7">
    <name type="scientific">Myotis lucifugus</name>
    <name type="common">Little brown bat</name>
    <dbReference type="NCBI Taxonomy" id="59463"/>
    <lineage>
        <taxon>Eukaryota</taxon>
        <taxon>Metazoa</taxon>
        <taxon>Chordata</taxon>
        <taxon>Craniata</taxon>
        <taxon>Vertebrata</taxon>
        <taxon>Euteleostomi</taxon>
        <taxon>Mammalia</taxon>
        <taxon>Eutheria</taxon>
        <taxon>Laurasiatheria</taxon>
        <taxon>Chiroptera</taxon>
        <taxon>Yangochiroptera</taxon>
        <taxon>Vespertilionidae</taxon>
        <taxon>Myotis</taxon>
    </lineage>
</organism>
<dbReference type="InterPro" id="IPR036351">
    <property type="entry name" value="Ribosomal_eL32_sf"/>
</dbReference>